<feature type="transmembrane region" description="Helical" evidence="2">
    <location>
        <begin position="63"/>
        <end position="83"/>
    </location>
</feature>
<dbReference type="RefSeq" id="WP_350257862.1">
    <property type="nucleotide sequence ID" value="NZ_CP138335.1"/>
</dbReference>
<accession>A0AAU7V6N8</accession>
<proteinExistence type="predicted"/>
<evidence type="ECO:0000313" key="3">
    <source>
        <dbReference type="EMBL" id="XBW07659.1"/>
    </source>
</evidence>
<protein>
    <submittedName>
        <fullName evidence="3">Uncharacterized protein</fullName>
    </submittedName>
</protein>
<name>A0AAU7V6N8_9ACTO</name>
<keyword evidence="2" id="KW-0812">Transmembrane</keyword>
<feature type="transmembrane region" description="Helical" evidence="2">
    <location>
        <begin position="303"/>
        <end position="325"/>
    </location>
</feature>
<feature type="transmembrane region" description="Helical" evidence="2">
    <location>
        <begin position="131"/>
        <end position="148"/>
    </location>
</feature>
<dbReference type="KEGG" id="sapp:SAC06_08425"/>
<feature type="transmembrane region" description="Helical" evidence="2">
    <location>
        <begin position="337"/>
        <end position="358"/>
    </location>
</feature>
<feature type="transmembrane region" description="Helical" evidence="2">
    <location>
        <begin position="155"/>
        <end position="174"/>
    </location>
</feature>
<dbReference type="EMBL" id="CP138335">
    <property type="protein sequence ID" value="XBW07659.1"/>
    <property type="molecule type" value="Genomic_DNA"/>
</dbReference>
<feature type="compositionally biased region" description="Pro residues" evidence="1">
    <location>
        <begin position="14"/>
        <end position="23"/>
    </location>
</feature>
<evidence type="ECO:0000256" key="2">
    <source>
        <dbReference type="SAM" id="Phobius"/>
    </source>
</evidence>
<feature type="transmembrane region" description="Helical" evidence="2">
    <location>
        <begin position="32"/>
        <end position="51"/>
    </location>
</feature>
<feature type="transmembrane region" description="Helical" evidence="2">
    <location>
        <begin position="270"/>
        <end position="291"/>
    </location>
</feature>
<keyword evidence="2" id="KW-1133">Transmembrane helix</keyword>
<organism evidence="3">
    <name type="scientific">Scrofimicrobium appendicitidis</name>
    <dbReference type="NCBI Taxonomy" id="3079930"/>
    <lineage>
        <taxon>Bacteria</taxon>
        <taxon>Bacillati</taxon>
        <taxon>Actinomycetota</taxon>
        <taxon>Actinomycetes</taxon>
        <taxon>Actinomycetales</taxon>
        <taxon>Actinomycetaceae</taxon>
        <taxon>Scrofimicrobium</taxon>
    </lineage>
</organism>
<evidence type="ECO:0000256" key="1">
    <source>
        <dbReference type="SAM" id="MobiDB-lite"/>
    </source>
</evidence>
<keyword evidence="2" id="KW-0472">Membrane</keyword>
<feature type="transmembrane region" description="Helical" evidence="2">
    <location>
        <begin position="238"/>
        <end position="258"/>
    </location>
</feature>
<feature type="transmembrane region" description="Helical" evidence="2">
    <location>
        <begin position="95"/>
        <end position="119"/>
    </location>
</feature>
<sequence length="403" mass="43023">MKKDSASNEVEQPRPTPVHPPAATPRVPRGRLLLLAGGGLGLLAGLNAALLRLGLAAPVQSDSLASLHGILMLYGFLGTAITLERAVALQSDREAFTVWAYLSPAASALAVLAALLGLAQPDLFGSHLGPGLLWTLSMVTLVAIYLVIWRRQQTVFLLIQILGAVAGAVGVALWARGLEIPLVLPWWAAFIVLTIVGERLELARIAFAGGTTEMRVLLESLLYFLALVATLFTPAWGYPLMGLALGLLMLDVGYHDIARRTVHTAGLTKFMAASMLAGYGWALLAAGIWVVRGPVLSGYGYDTVVHALTIGFGLSMVMAHAPVIVPAVVRRPVPYHPIMWAIWALLQGGLLVRVLGGARATWGQPSAEVAWQFGGAVDVLTVLVFVLSTLTLIIWHGRKDRTR</sequence>
<feature type="region of interest" description="Disordered" evidence="1">
    <location>
        <begin position="1"/>
        <end position="25"/>
    </location>
</feature>
<dbReference type="AlphaFoldDB" id="A0AAU7V6N8"/>
<reference evidence="3" key="1">
    <citation type="submission" date="2023-11" db="EMBL/GenBank/DDBJ databases">
        <title>Scrofimicrobium hongkongense sp. nov., isolated from a patient with peritonitis.</title>
        <authorList>
            <person name="Lao H.Y."/>
            <person name="Wong A.Y.P."/>
            <person name="Ng T.L."/>
            <person name="Wong R.Y.L."/>
            <person name="Yau M.C.Y."/>
            <person name="Lam J.Y.W."/>
            <person name="Siu G.K.H."/>
        </authorList>
    </citation>
    <scope>NUCLEOTIDE SEQUENCE</scope>
    <source>
        <strain evidence="3">R131</strain>
    </source>
</reference>
<feature type="transmembrane region" description="Helical" evidence="2">
    <location>
        <begin position="370"/>
        <end position="395"/>
    </location>
</feature>
<gene>
    <name evidence="3" type="ORF">SAC06_08425</name>
</gene>